<gene>
    <name evidence="2" type="ORF">S01H4_40970</name>
</gene>
<organism evidence="2">
    <name type="scientific">marine sediment metagenome</name>
    <dbReference type="NCBI Taxonomy" id="412755"/>
    <lineage>
        <taxon>unclassified sequences</taxon>
        <taxon>metagenomes</taxon>
        <taxon>ecological metagenomes</taxon>
    </lineage>
</organism>
<accession>X1CH43</accession>
<comment type="caution">
    <text evidence="2">The sequence shown here is derived from an EMBL/GenBank/DDBJ whole genome shotgun (WGS) entry which is preliminary data.</text>
</comment>
<protein>
    <recommendedName>
        <fullName evidence="1">CD-NTase-associated protein 12/Pycsar effector protein TIR domain-containing protein</fullName>
    </recommendedName>
</protein>
<proteinExistence type="predicted"/>
<evidence type="ECO:0000313" key="2">
    <source>
        <dbReference type="EMBL" id="GAG95588.1"/>
    </source>
</evidence>
<dbReference type="EMBL" id="BART01022374">
    <property type="protein sequence ID" value="GAG95588.1"/>
    <property type="molecule type" value="Genomic_DNA"/>
</dbReference>
<feature type="non-terminal residue" evidence="2">
    <location>
        <position position="275"/>
    </location>
</feature>
<dbReference type="AlphaFoldDB" id="X1CH43"/>
<dbReference type="Pfam" id="PF10137">
    <property type="entry name" value="CAP12-PCTIR_TIR"/>
    <property type="match status" value="1"/>
</dbReference>
<name>X1CH43_9ZZZZ</name>
<evidence type="ECO:0000259" key="1">
    <source>
        <dbReference type="Pfam" id="PF10137"/>
    </source>
</evidence>
<sequence>MKVNSKFERRILQNPKVFIGSSSEALNIAKALELNLTADCQTYLWTCGIFSLSQSALEDLESKAKEYEYAVLVLAPDDDIKSRGEISFAPRDNVLFELGLFVGRLGRKRTFIVCDPKTVKIPSDWDGIGVAKFDWERANLKGESRAALSPASTEILDAIRSVPLVNESLSDIYPCYERVWGEDELYGILVGNSPNRSGVIVSHSETSWAWKLFPTILEWCCRRVPVTVFLSPASGGNKKRRQEIYRRTLLKNLGATLIETEDLRFNGFFLDVHDE</sequence>
<reference evidence="2" key="1">
    <citation type="journal article" date="2014" name="Front. Microbiol.">
        <title>High frequency of phylogenetically diverse reductive dehalogenase-homologous genes in deep subseafloor sedimentary metagenomes.</title>
        <authorList>
            <person name="Kawai M."/>
            <person name="Futagami T."/>
            <person name="Toyoda A."/>
            <person name="Takaki Y."/>
            <person name="Nishi S."/>
            <person name="Hori S."/>
            <person name="Arai W."/>
            <person name="Tsubouchi T."/>
            <person name="Morono Y."/>
            <person name="Uchiyama I."/>
            <person name="Ito T."/>
            <person name="Fujiyama A."/>
            <person name="Inagaki F."/>
            <person name="Takami H."/>
        </authorList>
    </citation>
    <scope>NUCLEOTIDE SEQUENCE</scope>
    <source>
        <strain evidence="2">Expedition CK06-06</strain>
    </source>
</reference>
<feature type="domain" description="CD-NTase-associated protein 12/Pycsar effector protein TIR" evidence="1">
    <location>
        <begin position="16"/>
        <end position="134"/>
    </location>
</feature>
<dbReference type="GO" id="GO:0050135">
    <property type="term" value="F:NADP+ nucleosidase activity"/>
    <property type="evidence" value="ECO:0007669"/>
    <property type="project" value="InterPro"/>
</dbReference>
<dbReference type="InterPro" id="IPR019302">
    <property type="entry name" value="CAP12/PCTIR_TIR_dom"/>
</dbReference>